<dbReference type="GO" id="GO:0009089">
    <property type="term" value="P:lysine biosynthetic process via diaminopimelate"/>
    <property type="evidence" value="ECO:0007669"/>
    <property type="project" value="UniProtKB-UniRule"/>
</dbReference>
<dbReference type="EMBL" id="CP024634">
    <property type="protein sequence ID" value="AYQ56148.1"/>
    <property type="molecule type" value="Genomic_DNA"/>
</dbReference>
<evidence type="ECO:0000256" key="2">
    <source>
        <dbReference type="ARBA" id="ARBA00006746"/>
    </source>
</evidence>
<comment type="catalytic activity">
    <reaction evidence="14 15">
        <text>N-succinyl-(2S,6S)-2,6-diaminopimelate + H2O = (2S,6S)-2,6-diaminopimelate + succinate</text>
        <dbReference type="Rhea" id="RHEA:22608"/>
        <dbReference type="ChEBI" id="CHEBI:15377"/>
        <dbReference type="ChEBI" id="CHEBI:30031"/>
        <dbReference type="ChEBI" id="CHEBI:57609"/>
        <dbReference type="ChEBI" id="CHEBI:58087"/>
        <dbReference type="EC" id="3.5.1.18"/>
    </reaction>
</comment>
<dbReference type="InterPro" id="IPR005941">
    <property type="entry name" value="DapE_proteobac"/>
</dbReference>
<evidence type="ECO:0000313" key="17">
    <source>
        <dbReference type="EMBL" id="AYQ56148.1"/>
    </source>
</evidence>
<dbReference type="EC" id="3.5.1.18" evidence="4 15"/>
<feature type="domain" description="Peptidase M20 dimerisation" evidence="16">
    <location>
        <begin position="174"/>
        <end position="281"/>
    </location>
</feature>
<feature type="binding site" evidence="15">
    <location>
        <position position="98"/>
    </location>
    <ligand>
        <name>Zn(2+)</name>
        <dbReference type="ChEBI" id="CHEBI:29105"/>
        <label>2</label>
    </ligand>
</feature>
<dbReference type="Gene3D" id="3.40.630.10">
    <property type="entry name" value="Zn peptidases"/>
    <property type="match status" value="2"/>
</dbReference>
<evidence type="ECO:0000313" key="18">
    <source>
        <dbReference type="Proteomes" id="UP000278334"/>
    </source>
</evidence>
<dbReference type="FunFam" id="3.40.630.10:FF:000005">
    <property type="entry name" value="Succinyl-diaminopimelate desuccinylase"/>
    <property type="match status" value="1"/>
</dbReference>
<dbReference type="GO" id="GO:0006526">
    <property type="term" value="P:L-arginine biosynthetic process"/>
    <property type="evidence" value="ECO:0007669"/>
    <property type="project" value="TreeGrafter"/>
</dbReference>
<evidence type="ECO:0000256" key="5">
    <source>
        <dbReference type="ARBA" id="ARBA00022391"/>
    </source>
</evidence>
<dbReference type="UniPathway" id="UPA00034">
    <property type="reaction ID" value="UER00021"/>
</dbReference>
<keyword evidence="6 15" id="KW-0028">Amino-acid biosynthesis</keyword>
<dbReference type="GO" id="GO:0019877">
    <property type="term" value="P:diaminopimelate biosynthetic process"/>
    <property type="evidence" value="ECO:0007669"/>
    <property type="project" value="UniProtKB-UniRule"/>
</dbReference>
<evidence type="ECO:0000256" key="1">
    <source>
        <dbReference type="ARBA" id="ARBA00005130"/>
    </source>
</evidence>
<accession>A0A3G3IKA8</accession>
<evidence type="ECO:0000256" key="7">
    <source>
        <dbReference type="ARBA" id="ARBA00022723"/>
    </source>
</evidence>
<proteinExistence type="inferred from homology"/>
<comment type="subunit">
    <text evidence="3 15">Homodimer.</text>
</comment>
<comment type="similarity">
    <text evidence="2 15">Belongs to the peptidase M20A family. DapE subfamily.</text>
</comment>
<evidence type="ECO:0000256" key="13">
    <source>
        <dbReference type="ARBA" id="ARBA00031891"/>
    </source>
</evidence>
<evidence type="ECO:0000256" key="14">
    <source>
        <dbReference type="ARBA" id="ARBA00051301"/>
    </source>
</evidence>
<comment type="pathway">
    <text evidence="1 15">Amino-acid biosynthesis; L-lysine biosynthesis via DAP pathway; LL-2,6-diaminopimelate from (S)-tetrahydrodipicolinate (succinylase route): step 3/3.</text>
</comment>
<feature type="binding site" evidence="15">
    <location>
        <position position="161"/>
    </location>
    <ligand>
        <name>Zn(2+)</name>
        <dbReference type="ChEBI" id="CHEBI:29105"/>
        <label>1</label>
    </ligand>
</feature>
<feature type="active site" evidence="15">
    <location>
        <position position="69"/>
    </location>
</feature>
<dbReference type="GO" id="GO:0008270">
    <property type="term" value="F:zinc ion binding"/>
    <property type="evidence" value="ECO:0007669"/>
    <property type="project" value="UniProtKB-UniRule"/>
</dbReference>
<dbReference type="Proteomes" id="UP000278334">
    <property type="component" value="Chromosome"/>
</dbReference>
<evidence type="ECO:0000256" key="11">
    <source>
        <dbReference type="ARBA" id="ARBA00023154"/>
    </source>
</evidence>
<keyword evidence="8 15" id="KW-0378">Hydrolase</keyword>
<dbReference type="GO" id="GO:0008777">
    <property type="term" value="F:acetylornithine deacetylase activity"/>
    <property type="evidence" value="ECO:0007669"/>
    <property type="project" value="TreeGrafter"/>
</dbReference>
<comment type="function">
    <text evidence="15">Catalyzes the hydrolysis of N-succinyl-L,L-diaminopimelic acid (SDAP), forming succinate and LL-2,6-diaminopimelate (DAP), an intermediate involved in the bacterial biosynthesis of lysine and meso-diaminopimelic acid, an essential component of bacterial cell walls.</text>
</comment>
<dbReference type="NCBIfam" id="NF009557">
    <property type="entry name" value="PRK13009.1"/>
    <property type="match status" value="1"/>
</dbReference>
<dbReference type="InterPro" id="IPR050072">
    <property type="entry name" value="Peptidase_M20A"/>
</dbReference>
<evidence type="ECO:0000259" key="16">
    <source>
        <dbReference type="Pfam" id="PF07687"/>
    </source>
</evidence>
<dbReference type="SUPFAM" id="SSF53187">
    <property type="entry name" value="Zn-dependent exopeptidases"/>
    <property type="match status" value="1"/>
</dbReference>
<organism evidence="17 18">
    <name type="scientific">Bathymodiolus thermophilus thioautotrophic gill symbiont</name>
    <dbReference type="NCBI Taxonomy" id="2360"/>
    <lineage>
        <taxon>Bacteria</taxon>
        <taxon>Pseudomonadati</taxon>
        <taxon>Pseudomonadota</taxon>
        <taxon>Gammaproteobacteria</taxon>
        <taxon>sulfur-oxidizing symbionts</taxon>
    </lineage>
</organism>
<gene>
    <name evidence="15" type="primary">dapE</name>
    <name evidence="17" type="ORF">MS2017_0403</name>
</gene>
<feature type="binding site" evidence="15">
    <location>
        <position position="348"/>
    </location>
    <ligand>
        <name>Zn(2+)</name>
        <dbReference type="ChEBI" id="CHEBI:29105"/>
        <label>2</label>
    </ligand>
</feature>
<feature type="binding site" evidence="15">
    <location>
        <position position="98"/>
    </location>
    <ligand>
        <name>Zn(2+)</name>
        <dbReference type="ChEBI" id="CHEBI:29105"/>
        <label>1</label>
    </ligand>
</feature>
<dbReference type="RefSeq" id="WP_122951101.1">
    <property type="nucleotide sequence ID" value="NZ_CP024634.1"/>
</dbReference>
<evidence type="ECO:0000256" key="6">
    <source>
        <dbReference type="ARBA" id="ARBA00022605"/>
    </source>
</evidence>
<comment type="cofactor">
    <cofactor evidence="15">
        <name>Zn(2+)</name>
        <dbReference type="ChEBI" id="CHEBI:29105"/>
    </cofactor>
    <cofactor evidence="15">
        <name>Co(2+)</name>
        <dbReference type="ChEBI" id="CHEBI:48828"/>
    </cofactor>
    <text evidence="15">Binds 2 Zn(2+) or Co(2+) ions per subunit.</text>
</comment>
<keyword evidence="9 15" id="KW-0862">Zinc</keyword>
<dbReference type="InterPro" id="IPR011650">
    <property type="entry name" value="Peptidase_M20_dimer"/>
</dbReference>
<dbReference type="GO" id="GO:0050897">
    <property type="term" value="F:cobalt ion binding"/>
    <property type="evidence" value="ECO:0007669"/>
    <property type="project" value="UniProtKB-UniRule"/>
</dbReference>
<dbReference type="InterPro" id="IPR002933">
    <property type="entry name" value="Peptidase_M20"/>
</dbReference>
<protein>
    <recommendedName>
        <fullName evidence="5 15">Succinyl-diaminopimelate desuccinylase</fullName>
        <shortName evidence="15">SDAP desuccinylase</shortName>
        <ecNumber evidence="4 15">3.5.1.18</ecNumber>
    </recommendedName>
    <alternativeName>
        <fullName evidence="13 15">N-succinyl-LL-2,6-diaminoheptanedioate amidohydrolase</fullName>
    </alternativeName>
</protein>
<evidence type="ECO:0000256" key="9">
    <source>
        <dbReference type="ARBA" id="ARBA00022833"/>
    </source>
</evidence>
<dbReference type="HAMAP" id="MF_01690">
    <property type="entry name" value="DapE"/>
    <property type="match status" value="1"/>
</dbReference>
<dbReference type="GO" id="GO:0009014">
    <property type="term" value="F:succinyl-diaminopimelate desuccinylase activity"/>
    <property type="evidence" value="ECO:0007669"/>
    <property type="project" value="UniProtKB-UniRule"/>
</dbReference>
<evidence type="ECO:0000256" key="15">
    <source>
        <dbReference type="HAMAP-Rule" id="MF_01690"/>
    </source>
</evidence>
<dbReference type="CDD" id="cd03891">
    <property type="entry name" value="M20_DapE_proteobac"/>
    <property type="match status" value="1"/>
</dbReference>
<evidence type="ECO:0000256" key="3">
    <source>
        <dbReference type="ARBA" id="ARBA00011738"/>
    </source>
</evidence>
<dbReference type="PANTHER" id="PTHR43808:SF31">
    <property type="entry name" value="N-ACETYL-L-CITRULLINE DEACETYLASE"/>
    <property type="match status" value="1"/>
</dbReference>
<evidence type="ECO:0000256" key="10">
    <source>
        <dbReference type="ARBA" id="ARBA00022915"/>
    </source>
</evidence>
<evidence type="ECO:0000256" key="8">
    <source>
        <dbReference type="ARBA" id="ARBA00022801"/>
    </source>
</evidence>
<dbReference type="NCBIfam" id="TIGR01246">
    <property type="entry name" value="dapE_proteo"/>
    <property type="match status" value="1"/>
</dbReference>
<feature type="active site" description="Proton acceptor" evidence="15">
    <location>
        <position position="132"/>
    </location>
</feature>
<keyword evidence="12 15" id="KW-0170">Cobalt</keyword>
<feature type="binding site" evidence="15">
    <location>
        <position position="133"/>
    </location>
    <ligand>
        <name>Zn(2+)</name>
        <dbReference type="ChEBI" id="CHEBI:29105"/>
        <label>2</label>
    </ligand>
</feature>
<dbReference type="KEGG" id="bthg:MS2017_0403"/>
<dbReference type="SUPFAM" id="SSF55031">
    <property type="entry name" value="Bacterial exopeptidase dimerisation domain"/>
    <property type="match status" value="1"/>
</dbReference>
<dbReference type="AlphaFoldDB" id="A0A3G3IKA8"/>
<name>A0A3G3IKA8_9GAMM</name>
<feature type="binding site" evidence="15">
    <location>
        <position position="67"/>
    </location>
    <ligand>
        <name>Zn(2+)</name>
        <dbReference type="ChEBI" id="CHEBI:29105"/>
        <label>1</label>
    </ligand>
</feature>
<sequence length="375" mass="40773">MTNSVLQLAKELISIDSITPNDKGCQILMTDRLKKIGFKIDDLKFGEVDNFWAKRGDHSPTFVFAGHTDVVPTGEHWNTDPFKPEVIDGLLYGRGTADMKGSLAAMIIATERFVEDFPAHKGSIGFLITADEEGIAVEGTVKVCEYLKAQNQAVDYCLVGEPSSSKQLGDVIKNGRRGSLNGTLTLLGKQGHIAYPHLANNPIHLLAPALNSLIAEVWDEGNDYFPATSFQVSNVHSGAGVTNVIPGEVEMVFNFRYSTASTHEGLQKRVGEILDAHGLEYKIDWNHSGYPFLTPKGDLVSACTQAIKTVKGIDSELSTSGGTSDGRFIAPILDAQVVELGPLNATIHQVDECVSVKDLEDLSVIYYQILKNILL</sequence>
<keyword evidence="10 15" id="KW-0220">Diaminopimelate biosynthesis</keyword>
<dbReference type="InterPro" id="IPR036264">
    <property type="entry name" value="Bact_exopeptidase_dim_dom"/>
</dbReference>
<keyword evidence="7 15" id="KW-0479">Metal-binding</keyword>
<evidence type="ECO:0000256" key="4">
    <source>
        <dbReference type="ARBA" id="ARBA00011921"/>
    </source>
</evidence>
<dbReference type="Pfam" id="PF07687">
    <property type="entry name" value="M20_dimer"/>
    <property type="match status" value="1"/>
</dbReference>
<dbReference type="PANTHER" id="PTHR43808">
    <property type="entry name" value="ACETYLORNITHINE DEACETYLASE"/>
    <property type="match status" value="1"/>
</dbReference>
<reference evidence="17 18" key="1">
    <citation type="submission" date="2017-11" db="EMBL/GenBank/DDBJ databases">
        <title>Genome sequence of the bacterial symbiont EPR9N from a vent mussel Bathymodiolus thermophilus.</title>
        <authorList>
            <person name="Won Y.-J."/>
        </authorList>
    </citation>
    <scope>NUCLEOTIDE SEQUENCE [LARGE SCALE GENOMIC DNA]</scope>
    <source>
        <strain evidence="17 18">EPR9N</strain>
    </source>
</reference>
<evidence type="ECO:0000256" key="12">
    <source>
        <dbReference type="ARBA" id="ARBA00023285"/>
    </source>
</evidence>
<keyword evidence="11 15" id="KW-0457">Lysine biosynthesis</keyword>
<dbReference type="Pfam" id="PF01546">
    <property type="entry name" value="Peptidase_M20"/>
    <property type="match status" value="1"/>
</dbReference>